<dbReference type="EMBL" id="LT960611">
    <property type="protein sequence ID" value="SON49325.1"/>
    <property type="molecule type" value="Genomic_DNA"/>
</dbReference>
<dbReference type="KEGG" id="vta:A1346"/>
<dbReference type="Proteomes" id="UP000235828">
    <property type="component" value="Chromosome A"/>
</dbReference>
<proteinExistence type="predicted"/>
<reference evidence="1 2" key="1">
    <citation type="submission" date="2017-10" db="EMBL/GenBank/DDBJ databases">
        <authorList>
            <person name="Banno H."/>
            <person name="Chua N.-H."/>
        </authorList>
    </citation>
    <scope>NUCLEOTIDE SEQUENCE [LARGE SCALE GENOMIC DNA]</scope>
    <source>
        <strain evidence="1">Vibrio tapetis CECT4600</strain>
    </source>
</reference>
<evidence type="ECO:0000313" key="2">
    <source>
        <dbReference type="Proteomes" id="UP000235828"/>
    </source>
</evidence>
<gene>
    <name evidence="1" type="ORF">VTAP4600_A1346</name>
</gene>
<accession>A0A2N8ZBN5</accession>
<sequence length="45" mass="5336">MQKITSSDKLMALNDSNILQNFGRVRVITVLIVTQWRNCRHFNHH</sequence>
<evidence type="ECO:0000313" key="1">
    <source>
        <dbReference type="EMBL" id="SON49325.1"/>
    </source>
</evidence>
<protein>
    <submittedName>
        <fullName evidence="1">Uncharacterized protein</fullName>
    </submittedName>
</protein>
<name>A0A2N8ZBN5_9VIBR</name>
<organism evidence="1 2">
    <name type="scientific">Vibrio tapetis subsp. tapetis</name>
    <dbReference type="NCBI Taxonomy" id="1671868"/>
    <lineage>
        <taxon>Bacteria</taxon>
        <taxon>Pseudomonadati</taxon>
        <taxon>Pseudomonadota</taxon>
        <taxon>Gammaproteobacteria</taxon>
        <taxon>Vibrionales</taxon>
        <taxon>Vibrionaceae</taxon>
        <taxon>Vibrio</taxon>
    </lineage>
</organism>
<dbReference type="AlphaFoldDB" id="A0A2N8ZBN5"/>
<keyword evidence="2" id="KW-1185">Reference proteome</keyword>